<evidence type="ECO:0000313" key="8">
    <source>
        <dbReference type="Proteomes" id="UP000315783"/>
    </source>
</evidence>
<gene>
    <name evidence="7" type="ORF">IF1G_02203</name>
</gene>
<feature type="compositionally biased region" description="Basic and acidic residues" evidence="6">
    <location>
        <begin position="67"/>
        <end position="85"/>
    </location>
</feature>
<dbReference type="GO" id="GO:0005634">
    <property type="term" value="C:nucleus"/>
    <property type="evidence" value="ECO:0007669"/>
    <property type="project" value="UniProtKB-SubCell"/>
</dbReference>
<evidence type="ECO:0000256" key="5">
    <source>
        <dbReference type="ARBA" id="ARBA00023242"/>
    </source>
</evidence>
<proteinExistence type="inferred from homology"/>
<keyword evidence="8" id="KW-1185">Reference proteome</keyword>
<evidence type="ECO:0000256" key="4">
    <source>
        <dbReference type="ARBA" id="ARBA00023187"/>
    </source>
</evidence>
<comment type="subcellular location">
    <subcellularLocation>
        <location evidence="1">Nucleus</location>
    </subcellularLocation>
</comment>
<dbReference type="AlphaFoldDB" id="A0A545VE48"/>
<dbReference type="PANTHER" id="PTHR39267">
    <property type="entry name" value="SURVIVAL MOTOR NEURON-LIKE PROTEIN 1"/>
    <property type="match status" value="1"/>
</dbReference>
<dbReference type="OrthoDB" id="197400at2759"/>
<keyword evidence="4" id="KW-0508">mRNA splicing</keyword>
<protein>
    <submittedName>
        <fullName evidence="7">SMN family protein Smn1</fullName>
    </submittedName>
</protein>
<evidence type="ECO:0000256" key="2">
    <source>
        <dbReference type="ARBA" id="ARBA00005371"/>
    </source>
</evidence>
<dbReference type="InterPro" id="IPR040424">
    <property type="entry name" value="Smn1"/>
</dbReference>
<evidence type="ECO:0000256" key="6">
    <source>
        <dbReference type="SAM" id="MobiDB-lite"/>
    </source>
</evidence>
<dbReference type="GO" id="GO:0008380">
    <property type="term" value="P:RNA splicing"/>
    <property type="evidence" value="ECO:0007669"/>
    <property type="project" value="UniProtKB-KW"/>
</dbReference>
<evidence type="ECO:0000313" key="7">
    <source>
        <dbReference type="EMBL" id="TQV99988.1"/>
    </source>
</evidence>
<evidence type="ECO:0000256" key="1">
    <source>
        <dbReference type="ARBA" id="ARBA00004123"/>
    </source>
</evidence>
<keyword evidence="5" id="KW-0539">Nucleus</keyword>
<dbReference type="PANTHER" id="PTHR39267:SF1">
    <property type="entry name" value="SURVIVAL MOTOR NEURON PROTEIN"/>
    <property type="match status" value="1"/>
</dbReference>
<dbReference type="Proteomes" id="UP000315783">
    <property type="component" value="Unassembled WGS sequence"/>
</dbReference>
<dbReference type="STRING" id="43265.A0A545VE48"/>
<dbReference type="CDD" id="cd22852">
    <property type="entry name" value="SMN_C"/>
    <property type="match status" value="1"/>
</dbReference>
<dbReference type="Pfam" id="PF20635">
    <property type="entry name" value="SMN_YG-box"/>
    <property type="match status" value="1"/>
</dbReference>
<keyword evidence="3" id="KW-0507">mRNA processing</keyword>
<accession>A0A545VE48</accession>
<reference evidence="7 8" key="1">
    <citation type="journal article" date="2019" name="Appl. Microbiol. Biotechnol.">
        <title>Genome sequence of Isaria javanica and comparative genome analysis insights into family S53 peptidase evolution in fungal entomopathogens.</title>
        <authorList>
            <person name="Lin R."/>
            <person name="Zhang X."/>
            <person name="Xin B."/>
            <person name="Zou M."/>
            <person name="Gao Y."/>
            <person name="Qin F."/>
            <person name="Hu Q."/>
            <person name="Xie B."/>
            <person name="Cheng X."/>
        </authorList>
    </citation>
    <scope>NUCLEOTIDE SEQUENCE [LARGE SCALE GENOMIC DNA]</scope>
    <source>
        <strain evidence="7 8">IJ1G</strain>
    </source>
</reference>
<dbReference type="GO" id="GO:0006397">
    <property type="term" value="P:mRNA processing"/>
    <property type="evidence" value="ECO:0007669"/>
    <property type="project" value="UniProtKB-KW"/>
</dbReference>
<feature type="region of interest" description="Disordered" evidence="6">
    <location>
        <begin position="49"/>
        <end position="102"/>
    </location>
</feature>
<dbReference type="CDD" id="cd22851">
    <property type="entry name" value="SMN_N"/>
    <property type="match status" value="1"/>
</dbReference>
<organism evidence="7 8">
    <name type="scientific">Cordyceps javanica</name>
    <dbReference type="NCBI Taxonomy" id="43265"/>
    <lineage>
        <taxon>Eukaryota</taxon>
        <taxon>Fungi</taxon>
        <taxon>Dikarya</taxon>
        <taxon>Ascomycota</taxon>
        <taxon>Pezizomycotina</taxon>
        <taxon>Sordariomycetes</taxon>
        <taxon>Hypocreomycetidae</taxon>
        <taxon>Hypocreales</taxon>
        <taxon>Cordycipitaceae</taxon>
        <taxon>Cordyceps</taxon>
    </lineage>
</organism>
<evidence type="ECO:0000256" key="3">
    <source>
        <dbReference type="ARBA" id="ARBA00022664"/>
    </source>
</evidence>
<comment type="caution">
    <text evidence="7">The sequence shown here is derived from an EMBL/GenBank/DDBJ whole genome shotgun (WGS) entry which is preliminary data.</text>
</comment>
<name>A0A545VE48_9HYPO</name>
<sequence length="146" mass="16231">MASHNINLNDDEMWDDSVLVDSWNEALDEYKKYHSIHSNGGTLKELKALSSSKKANDPEVAPESDDITTREDPGSIKVKSEEQKLEGVPSEAASLGAPAISPPQAVLGTVRDENLKKLLMSWYYAGYYTGLYEGQQQHAQQHQQPQ</sequence>
<dbReference type="EMBL" id="SPUK01000002">
    <property type="protein sequence ID" value="TQV99988.1"/>
    <property type="molecule type" value="Genomic_DNA"/>
</dbReference>
<comment type="similarity">
    <text evidence="2">Belongs to the SMN family.</text>
</comment>
<dbReference type="InterPro" id="IPR047313">
    <property type="entry name" value="SMN_C"/>
</dbReference>